<keyword evidence="12" id="KW-1185">Reference proteome</keyword>
<feature type="domain" description="TonB-dependent receptor plug" evidence="10">
    <location>
        <begin position="123"/>
        <end position="220"/>
    </location>
</feature>
<keyword evidence="2 8" id="KW-0813">Transport</keyword>
<dbReference type="PROSITE" id="PS52016">
    <property type="entry name" value="TONB_DEPENDENT_REC_3"/>
    <property type="match status" value="1"/>
</dbReference>
<proteinExistence type="inferred from homology"/>
<sequence length="829" mass="93375">MKRIIFLSLFLVFAAGAELAFADKIAGRITDAQTGETLIGANVFILESAQGASTNLKGEFIILNVRPGTYTLRVTYIGYQTQIIQEVVVRTDLTTTVDVQLSPDGGLTGDEVVVVAEQPLIRRDETATRQSVSGDQIKDLPVQNFADVVALQSGVVSAGRRSFNIRGGRSNEVAFMIDGVMVRDPVSGSVATNLGNDIIEELTLLSGTFNAEYGNAMSGVINITTREGGNTFRGLAEVNQSFGFINEQADTLFGRPASNLYSFRLDGPILRDRLSFLISAEHYDETPFTPFGYDNGYNAFGKLTWRPVPGTKLNFSGRYSQENWQTYRHAYKYIPESWNIQESESFQGMVQLTQALGSRAALNATVSYFRQDFFRGLRKPVEDYLQTVTFRNPTFVGEFYASANPTSREETTTSTFNFRSDLIWAPNNTHEIKAGVQFQQFNIDWFEIINIQAVQPYITDVSGQRPYEGAVFIQDKIEQDNFVLNIGLRFDFANQRSNFRADPLRPESEVSSSPIYQLSPRIGISHPISASSILRFSYGRFFQNPDYRFIYENNFYEFGTREPLFGSPDLDAQRTTAYEFGLIHQFSERAAVTLSAYYKDIRGLIGTEYVAQGQLVNGRPAFTSYSFFVNEAYANVRGFELSADLRLTRNLDVLGSYTYSIAKGSASSELEGFPRRIEDTRLYFLNFDQRHLLNVRANLSFGENDGPQFFNLRPLANTNLGLVISGASGFPYTPTGRDIGFVERNSERQPFTYNIDLFASRSFTLAGSQQISLFANVTNLLNRRNVRNVYTDTGRPDEFTLRPQSEEWILNPSNWYPPRTTNFGLRYTF</sequence>
<dbReference type="InterPro" id="IPR037066">
    <property type="entry name" value="Plug_dom_sf"/>
</dbReference>
<evidence type="ECO:0000256" key="8">
    <source>
        <dbReference type="PROSITE-ProRule" id="PRU01360"/>
    </source>
</evidence>
<dbReference type="RefSeq" id="WP_164682713.1">
    <property type="nucleotide sequence ID" value="NZ_CP027806.1"/>
</dbReference>
<evidence type="ECO:0000256" key="9">
    <source>
        <dbReference type="SAM" id="SignalP"/>
    </source>
</evidence>
<dbReference type="Proteomes" id="UP000254808">
    <property type="component" value="Chromosome"/>
</dbReference>
<keyword evidence="4 8" id="KW-0812">Transmembrane</keyword>
<keyword evidence="7 8" id="KW-0998">Cell outer membrane</keyword>
<dbReference type="InterPro" id="IPR012910">
    <property type="entry name" value="Plug_dom"/>
</dbReference>
<dbReference type="Gene3D" id="2.170.130.10">
    <property type="entry name" value="TonB-dependent receptor, plug domain"/>
    <property type="match status" value="1"/>
</dbReference>
<dbReference type="SUPFAM" id="SSF49464">
    <property type="entry name" value="Carboxypeptidase regulatory domain-like"/>
    <property type="match status" value="1"/>
</dbReference>
<feature type="chain" id="PRO_5016591869" evidence="9">
    <location>
        <begin position="23"/>
        <end position="829"/>
    </location>
</feature>
<dbReference type="PANTHER" id="PTHR30069">
    <property type="entry name" value="TONB-DEPENDENT OUTER MEMBRANE RECEPTOR"/>
    <property type="match status" value="1"/>
</dbReference>
<protein>
    <submittedName>
        <fullName evidence="11">Outer membrane receptor for ferrienterochelin and colicins</fullName>
    </submittedName>
</protein>
<name>A0A345ULP5_9BACT</name>
<evidence type="ECO:0000313" key="11">
    <source>
        <dbReference type="EMBL" id="AXJ01397.1"/>
    </source>
</evidence>
<dbReference type="Pfam" id="PF13715">
    <property type="entry name" value="CarbopepD_reg_2"/>
    <property type="match status" value="1"/>
</dbReference>
<comment type="subcellular location">
    <subcellularLocation>
        <location evidence="1 8">Cell outer membrane</location>
        <topology evidence="1 8">Multi-pass membrane protein</topology>
    </subcellularLocation>
</comment>
<accession>A0A345ULP5</accession>
<keyword evidence="5 9" id="KW-0732">Signal</keyword>
<evidence type="ECO:0000256" key="6">
    <source>
        <dbReference type="ARBA" id="ARBA00023136"/>
    </source>
</evidence>
<keyword evidence="3 8" id="KW-1134">Transmembrane beta strand</keyword>
<dbReference type="KEGG" id="cprv:CYPRO_2149"/>
<organism evidence="11 12">
    <name type="scientific">Cyclonatronum proteinivorum</name>
    <dbReference type="NCBI Taxonomy" id="1457365"/>
    <lineage>
        <taxon>Bacteria</taxon>
        <taxon>Pseudomonadati</taxon>
        <taxon>Balneolota</taxon>
        <taxon>Balneolia</taxon>
        <taxon>Balneolales</taxon>
        <taxon>Cyclonatronaceae</taxon>
        <taxon>Cyclonatronum</taxon>
    </lineage>
</organism>
<dbReference type="EMBL" id="CP027806">
    <property type="protein sequence ID" value="AXJ01397.1"/>
    <property type="molecule type" value="Genomic_DNA"/>
</dbReference>
<dbReference type="GO" id="GO:0015344">
    <property type="term" value="F:siderophore uptake transmembrane transporter activity"/>
    <property type="evidence" value="ECO:0007669"/>
    <property type="project" value="TreeGrafter"/>
</dbReference>
<dbReference type="AlphaFoldDB" id="A0A345ULP5"/>
<evidence type="ECO:0000256" key="7">
    <source>
        <dbReference type="ARBA" id="ARBA00023237"/>
    </source>
</evidence>
<evidence type="ECO:0000313" key="12">
    <source>
        <dbReference type="Proteomes" id="UP000254808"/>
    </source>
</evidence>
<dbReference type="Pfam" id="PF07715">
    <property type="entry name" value="Plug"/>
    <property type="match status" value="1"/>
</dbReference>
<reference evidence="11 12" key="1">
    <citation type="submission" date="2018-03" db="EMBL/GenBank/DDBJ databases">
        <title>Phenotypic and genomic properties of Cyclonatronum proteinivorum gen. nov., sp. nov., a haloalkaliphilic bacteroidete from soda lakes possessing Na+-translocating rhodopsin.</title>
        <authorList>
            <person name="Toshchakov S.V."/>
            <person name="Korzhenkov A."/>
            <person name="Samarov N.I."/>
            <person name="Kublanov I.V."/>
            <person name="Muntyan M.S."/>
            <person name="Sorokin D.Y."/>
        </authorList>
    </citation>
    <scope>NUCLEOTIDE SEQUENCE [LARGE SCALE GENOMIC DNA]</scope>
    <source>
        <strain evidence="11 12">Omega</strain>
    </source>
</reference>
<evidence type="ECO:0000256" key="3">
    <source>
        <dbReference type="ARBA" id="ARBA00022452"/>
    </source>
</evidence>
<dbReference type="PANTHER" id="PTHR30069:SF29">
    <property type="entry name" value="HEMOGLOBIN AND HEMOGLOBIN-HAPTOGLOBIN-BINDING PROTEIN 1-RELATED"/>
    <property type="match status" value="1"/>
</dbReference>
<dbReference type="Gene3D" id="2.60.40.1120">
    <property type="entry name" value="Carboxypeptidase-like, regulatory domain"/>
    <property type="match status" value="1"/>
</dbReference>
<keyword evidence="6 8" id="KW-0472">Membrane</keyword>
<evidence type="ECO:0000256" key="1">
    <source>
        <dbReference type="ARBA" id="ARBA00004571"/>
    </source>
</evidence>
<dbReference type="Gene3D" id="2.40.170.20">
    <property type="entry name" value="TonB-dependent receptor, beta-barrel domain"/>
    <property type="match status" value="1"/>
</dbReference>
<dbReference type="InterPro" id="IPR036942">
    <property type="entry name" value="Beta-barrel_TonB_sf"/>
</dbReference>
<dbReference type="InterPro" id="IPR008969">
    <property type="entry name" value="CarboxyPept-like_regulatory"/>
</dbReference>
<dbReference type="SUPFAM" id="SSF56935">
    <property type="entry name" value="Porins"/>
    <property type="match status" value="1"/>
</dbReference>
<feature type="signal peptide" evidence="9">
    <location>
        <begin position="1"/>
        <end position="22"/>
    </location>
</feature>
<evidence type="ECO:0000259" key="10">
    <source>
        <dbReference type="Pfam" id="PF07715"/>
    </source>
</evidence>
<gene>
    <name evidence="11" type="ORF">CYPRO_2149</name>
</gene>
<keyword evidence="11" id="KW-0675">Receptor</keyword>
<comment type="similarity">
    <text evidence="8">Belongs to the TonB-dependent receptor family.</text>
</comment>
<evidence type="ECO:0000256" key="5">
    <source>
        <dbReference type="ARBA" id="ARBA00022729"/>
    </source>
</evidence>
<dbReference type="GO" id="GO:0009279">
    <property type="term" value="C:cell outer membrane"/>
    <property type="evidence" value="ECO:0007669"/>
    <property type="project" value="UniProtKB-SubCell"/>
</dbReference>
<evidence type="ECO:0000256" key="4">
    <source>
        <dbReference type="ARBA" id="ARBA00022692"/>
    </source>
</evidence>
<evidence type="ECO:0000256" key="2">
    <source>
        <dbReference type="ARBA" id="ARBA00022448"/>
    </source>
</evidence>
<dbReference type="GO" id="GO:0044718">
    <property type="term" value="P:siderophore transmembrane transport"/>
    <property type="evidence" value="ECO:0007669"/>
    <property type="project" value="TreeGrafter"/>
</dbReference>
<dbReference type="InterPro" id="IPR039426">
    <property type="entry name" value="TonB-dep_rcpt-like"/>
</dbReference>